<name>W7M6E1_GIBM7</name>
<dbReference type="VEuPathDB" id="FungiDB:FVEG_02835"/>
<proteinExistence type="predicted"/>
<dbReference type="Proteomes" id="UP000009096">
    <property type="component" value="Chromosome 5"/>
</dbReference>
<reference evidence="1 2" key="1">
    <citation type="journal article" date="2010" name="Nature">
        <title>Comparative genomics reveals mobile pathogenicity chromosomes in Fusarium.</title>
        <authorList>
            <person name="Ma L.J."/>
            <person name="van der Does H.C."/>
            <person name="Borkovich K.A."/>
            <person name="Coleman J.J."/>
            <person name="Daboussi M.J."/>
            <person name="Di Pietro A."/>
            <person name="Dufresne M."/>
            <person name="Freitag M."/>
            <person name="Grabherr M."/>
            <person name="Henrissat B."/>
            <person name="Houterman P.M."/>
            <person name="Kang S."/>
            <person name="Shim W.B."/>
            <person name="Woloshuk C."/>
            <person name="Xie X."/>
            <person name="Xu J.R."/>
            <person name="Antoniw J."/>
            <person name="Baker S.E."/>
            <person name="Bluhm B.H."/>
            <person name="Breakspear A."/>
            <person name="Brown D.W."/>
            <person name="Butchko R.A."/>
            <person name="Chapman S."/>
            <person name="Coulson R."/>
            <person name="Coutinho P.M."/>
            <person name="Danchin E.G."/>
            <person name="Diener A."/>
            <person name="Gale L.R."/>
            <person name="Gardiner D.M."/>
            <person name="Goff S."/>
            <person name="Hammond-Kosack K.E."/>
            <person name="Hilburn K."/>
            <person name="Hua-Van A."/>
            <person name="Jonkers W."/>
            <person name="Kazan K."/>
            <person name="Kodira C.D."/>
            <person name="Koehrsen M."/>
            <person name="Kumar L."/>
            <person name="Lee Y.H."/>
            <person name="Li L."/>
            <person name="Manners J.M."/>
            <person name="Miranda-Saavedra D."/>
            <person name="Mukherjee M."/>
            <person name="Park G."/>
            <person name="Park J."/>
            <person name="Park S.Y."/>
            <person name="Proctor R.H."/>
            <person name="Regev A."/>
            <person name="Ruiz-Roldan M.C."/>
            <person name="Sain D."/>
            <person name="Sakthikumar S."/>
            <person name="Sykes S."/>
            <person name="Schwartz D.C."/>
            <person name="Turgeon B.G."/>
            <person name="Wapinski I."/>
            <person name="Yoder O."/>
            <person name="Young S."/>
            <person name="Zeng Q."/>
            <person name="Zhou S."/>
            <person name="Galagan J."/>
            <person name="Cuomo C.A."/>
            <person name="Kistler H.C."/>
            <person name="Rep M."/>
        </authorList>
    </citation>
    <scope>NUCLEOTIDE SEQUENCE [LARGE SCALE GENOMIC DNA]</scope>
    <source>
        <strain evidence="2">M3125 / FGSC 7600</strain>
    </source>
</reference>
<accession>W7M6E1</accession>
<dbReference type="GeneID" id="30061015"/>
<dbReference type="AlphaFoldDB" id="W7M6E1"/>
<dbReference type="EMBL" id="CM000582">
    <property type="protein sequence ID" value="EWG40452.1"/>
    <property type="molecule type" value="Genomic_DNA"/>
</dbReference>
<sequence length="41" mass="4530">MIFSLSFFAPTQPTYATQISTAYHQSLIVLDAMASRSSPCF</sequence>
<evidence type="ECO:0000313" key="2">
    <source>
        <dbReference type="Proteomes" id="UP000009096"/>
    </source>
</evidence>
<dbReference type="KEGG" id="fvr:FVEG_02835"/>
<gene>
    <name evidence="1" type="ORF">FVEG_02835</name>
</gene>
<dbReference type="RefSeq" id="XP_018746643.1">
    <property type="nucleotide sequence ID" value="XM_018890346.1"/>
</dbReference>
<keyword evidence="2" id="KW-1185">Reference proteome</keyword>
<dbReference type="HOGENOM" id="CLU_3279575_0_0_1"/>
<protein>
    <submittedName>
        <fullName evidence="1">Uncharacterized protein</fullName>
    </submittedName>
</protein>
<dbReference type="EMBL" id="DS022244">
    <property type="protein sequence ID" value="EWG40452.1"/>
    <property type="molecule type" value="Genomic_DNA"/>
</dbReference>
<evidence type="ECO:0000313" key="1">
    <source>
        <dbReference type="EMBL" id="EWG40452.1"/>
    </source>
</evidence>
<organism evidence="1 2">
    <name type="scientific">Gibberella moniliformis (strain M3125 / FGSC 7600)</name>
    <name type="common">Maize ear and stalk rot fungus</name>
    <name type="synonym">Fusarium verticillioides</name>
    <dbReference type="NCBI Taxonomy" id="334819"/>
    <lineage>
        <taxon>Eukaryota</taxon>
        <taxon>Fungi</taxon>
        <taxon>Dikarya</taxon>
        <taxon>Ascomycota</taxon>
        <taxon>Pezizomycotina</taxon>
        <taxon>Sordariomycetes</taxon>
        <taxon>Hypocreomycetidae</taxon>
        <taxon>Hypocreales</taxon>
        <taxon>Nectriaceae</taxon>
        <taxon>Fusarium</taxon>
        <taxon>Fusarium fujikuroi species complex</taxon>
    </lineage>
</organism>